<protein>
    <submittedName>
        <fullName evidence="1">Uncharacterized protein</fullName>
    </submittedName>
</protein>
<name>A0A0R0DBU7_9GAMM</name>
<dbReference type="RefSeq" id="WP_057638420.1">
    <property type="nucleotide sequence ID" value="NZ_LDJM01000028.1"/>
</dbReference>
<evidence type="ECO:0000313" key="1">
    <source>
        <dbReference type="EMBL" id="KRG75738.1"/>
    </source>
</evidence>
<evidence type="ECO:0000313" key="2">
    <source>
        <dbReference type="Proteomes" id="UP000050956"/>
    </source>
</evidence>
<reference evidence="1 2" key="1">
    <citation type="submission" date="2015-05" db="EMBL/GenBank/DDBJ databases">
        <title>Genome sequencing and analysis of members of genus Stenotrophomonas.</title>
        <authorList>
            <person name="Patil P.P."/>
            <person name="Midha S."/>
            <person name="Patil P.B."/>
        </authorList>
    </citation>
    <scope>NUCLEOTIDE SEQUENCE [LARGE SCALE GENOMIC DNA]</scope>
    <source>
        <strain evidence="1 2">DSM 24757</strain>
    </source>
</reference>
<organism evidence="1 2">
    <name type="scientific">Stenotrophomonas ginsengisoli</name>
    <dbReference type="NCBI Taxonomy" id="336566"/>
    <lineage>
        <taxon>Bacteria</taxon>
        <taxon>Pseudomonadati</taxon>
        <taxon>Pseudomonadota</taxon>
        <taxon>Gammaproteobacteria</taxon>
        <taxon>Lysobacterales</taxon>
        <taxon>Lysobacteraceae</taxon>
        <taxon>Stenotrophomonas</taxon>
    </lineage>
</organism>
<dbReference type="EMBL" id="LDJM01000028">
    <property type="protein sequence ID" value="KRG75738.1"/>
    <property type="molecule type" value="Genomic_DNA"/>
</dbReference>
<proteinExistence type="predicted"/>
<keyword evidence="2" id="KW-1185">Reference proteome</keyword>
<accession>A0A0R0DBU7</accession>
<dbReference type="OrthoDB" id="6043043at2"/>
<dbReference type="Proteomes" id="UP000050956">
    <property type="component" value="Unassembled WGS sequence"/>
</dbReference>
<gene>
    <name evidence="1" type="ORF">ABB30_11325</name>
</gene>
<comment type="caution">
    <text evidence="1">The sequence shown here is derived from an EMBL/GenBank/DDBJ whole genome shotgun (WGS) entry which is preliminary data.</text>
</comment>
<sequence length="73" mass="8277">MDDPTIQRDPCCQSAWRAMQHAWNLHGNSAPFWDTYQHLLTQHCDAGLEPQACANHIARMAQRLGAVEEAMMV</sequence>
<dbReference type="PATRIC" id="fig|336566.3.peg.1686"/>
<dbReference type="AlphaFoldDB" id="A0A0R0DBU7"/>